<evidence type="ECO:0000313" key="2">
    <source>
        <dbReference type="Proteomes" id="UP000235023"/>
    </source>
</evidence>
<proteinExistence type="predicted"/>
<accession>A0A2J5HKQ3</accession>
<evidence type="ECO:0000313" key="1">
    <source>
        <dbReference type="EMBL" id="PLN77710.1"/>
    </source>
</evidence>
<name>A0A2J5HKQ3_9EURO</name>
<dbReference type="EMBL" id="KZ559590">
    <property type="protein sequence ID" value="PLN77710.1"/>
    <property type="molecule type" value="Genomic_DNA"/>
</dbReference>
<keyword evidence="2" id="KW-1185">Reference proteome</keyword>
<dbReference type="Proteomes" id="UP000235023">
    <property type="component" value="Unassembled WGS sequence"/>
</dbReference>
<protein>
    <submittedName>
        <fullName evidence="1">Uncharacterized protein</fullName>
    </submittedName>
</protein>
<gene>
    <name evidence="1" type="ORF">BDW42DRAFT_176363</name>
</gene>
<dbReference type="AlphaFoldDB" id="A0A2J5HKQ3"/>
<organism evidence="1 2">
    <name type="scientific">Aspergillus taichungensis</name>
    <dbReference type="NCBI Taxonomy" id="482145"/>
    <lineage>
        <taxon>Eukaryota</taxon>
        <taxon>Fungi</taxon>
        <taxon>Dikarya</taxon>
        <taxon>Ascomycota</taxon>
        <taxon>Pezizomycotina</taxon>
        <taxon>Eurotiomycetes</taxon>
        <taxon>Eurotiomycetidae</taxon>
        <taxon>Eurotiales</taxon>
        <taxon>Aspergillaceae</taxon>
        <taxon>Aspergillus</taxon>
        <taxon>Aspergillus subgen. Circumdati</taxon>
    </lineage>
</organism>
<reference evidence="2" key="1">
    <citation type="submission" date="2017-12" db="EMBL/GenBank/DDBJ databases">
        <authorList>
            <consortium name="DOE Joint Genome Institute"/>
            <person name="Mondo S.J."/>
            <person name="Kjaerbolling I."/>
            <person name="Vesth T.C."/>
            <person name="Frisvad J.C."/>
            <person name="Nybo J.L."/>
            <person name="Theobald S."/>
            <person name="Kuo A."/>
            <person name="Bowyer P."/>
            <person name="Matsuda Y."/>
            <person name="Lyhne E.K."/>
            <person name="Kogle M.E."/>
            <person name="Clum A."/>
            <person name="Lipzen A."/>
            <person name="Salamov A."/>
            <person name="Ngan C.Y."/>
            <person name="Daum C."/>
            <person name="Chiniquy J."/>
            <person name="Barry K."/>
            <person name="LaButti K."/>
            <person name="Haridas S."/>
            <person name="Simmons B.A."/>
            <person name="Magnuson J.K."/>
            <person name="Mortensen U.H."/>
            <person name="Larsen T.O."/>
            <person name="Grigoriev I.V."/>
            <person name="Baker S.E."/>
            <person name="Andersen M.R."/>
            <person name="Nordberg H.P."/>
            <person name="Cantor M.N."/>
            <person name="Hua S.X."/>
        </authorList>
    </citation>
    <scope>NUCLEOTIDE SEQUENCE [LARGE SCALE GENOMIC DNA]</scope>
    <source>
        <strain evidence="2">IBT 19404</strain>
    </source>
</reference>
<sequence>MRNLQAKKPIVISRRFFFLFLSLLFFFCFPFTFGREKDMGAILTHLRHCIWD</sequence>